<dbReference type="SMART" id="SM00248">
    <property type="entry name" value="ANK"/>
    <property type="match status" value="5"/>
</dbReference>
<keyword evidence="1" id="KW-0677">Repeat</keyword>
<dbReference type="Pfam" id="PF12796">
    <property type="entry name" value="Ank_2"/>
    <property type="match status" value="2"/>
</dbReference>
<dbReference type="InterPro" id="IPR036770">
    <property type="entry name" value="Ankyrin_rpt-contain_sf"/>
</dbReference>
<keyword evidence="5" id="KW-1185">Reference proteome</keyword>
<accession>A0ABQ2SAZ6</accession>
<sequence>MPLRPFSASKRRGGPAWTATGLLLVLLVGAAPTLGARPDRRPLHEVTPVSALDTDLLSAARAGDAARVAVLLAAGATADAADPEGRTALTAAALGDHVDVARVLISAGADPDLQDADRNNALLVTGETGSVAMLREVLRASPDVTRTNRFGGTALIPAAHRGHLGYVRELLATTRVDVNHVNDLGWTALLEAVILGDGGPVHTEIVRVLLTRGADRDLADRAGVTPLQHAQRAGYRDMVRLLRAR</sequence>
<evidence type="ECO:0000256" key="2">
    <source>
        <dbReference type="ARBA" id="ARBA00023043"/>
    </source>
</evidence>
<dbReference type="Gene3D" id="1.25.40.20">
    <property type="entry name" value="Ankyrin repeat-containing domain"/>
    <property type="match status" value="3"/>
</dbReference>
<dbReference type="InterPro" id="IPR050889">
    <property type="entry name" value="Dendritic_Spine_Reg/Scaffold"/>
</dbReference>
<evidence type="ECO:0000256" key="3">
    <source>
        <dbReference type="PROSITE-ProRule" id="PRU00023"/>
    </source>
</evidence>
<protein>
    <recommendedName>
        <fullName evidence="6">Ankyrin repeat domain-containing protein</fullName>
    </recommendedName>
</protein>
<dbReference type="InterPro" id="IPR002110">
    <property type="entry name" value="Ankyrin_rpt"/>
</dbReference>
<dbReference type="PANTHER" id="PTHR24166">
    <property type="entry name" value="ROLLING PEBBLES, ISOFORM B"/>
    <property type="match status" value="1"/>
</dbReference>
<evidence type="ECO:0000313" key="4">
    <source>
        <dbReference type="EMBL" id="GGS07259.1"/>
    </source>
</evidence>
<organism evidence="4 5">
    <name type="scientific">Deinococcus sedimenti</name>
    <dbReference type="NCBI Taxonomy" id="1867090"/>
    <lineage>
        <taxon>Bacteria</taxon>
        <taxon>Thermotogati</taxon>
        <taxon>Deinococcota</taxon>
        <taxon>Deinococci</taxon>
        <taxon>Deinococcales</taxon>
        <taxon>Deinococcaceae</taxon>
        <taxon>Deinococcus</taxon>
    </lineage>
</organism>
<proteinExistence type="predicted"/>
<dbReference type="Proteomes" id="UP000644548">
    <property type="component" value="Unassembled WGS sequence"/>
</dbReference>
<name>A0ABQ2SAZ6_9DEIO</name>
<dbReference type="SUPFAM" id="SSF48403">
    <property type="entry name" value="Ankyrin repeat"/>
    <property type="match status" value="1"/>
</dbReference>
<dbReference type="PROSITE" id="PS50088">
    <property type="entry name" value="ANK_REPEAT"/>
    <property type="match status" value="2"/>
</dbReference>
<feature type="repeat" description="ANK" evidence="3">
    <location>
        <begin position="184"/>
        <end position="221"/>
    </location>
</feature>
<evidence type="ECO:0008006" key="6">
    <source>
        <dbReference type="Google" id="ProtNLM"/>
    </source>
</evidence>
<feature type="repeat" description="ANK" evidence="3">
    <location>
        <begin position="84"/>
        <end position="116"/>
    </location>
</feature>
<gene>
    <name evidence="4" type="ORF">GCM10008960_37150</name>
</gene>
<dbReference type="PANTHER" id="PTHR24166:SF48">
    <property type="entry name" value="PROTEIN VAPYRIN"/>
    <property type="match status" value="1"/>
</dbReference>
<keyword evidence="2 3" id="KW-0040">ANK repeat</keyword>
<reference evidence="5" key="1">
    <citation type="journal article" date="2019" name="Int. J. Syst. Evol. Microbiol.">
        <title>The Global Catalogue of Microorganisms (GCM) 10K type strain sequencing project: providing services to taxonomists for standard genome sequencing and annotation.</title>
        <authorList>
            <consortium name="The Broad Institute Genomics Platform"/>
            <consortium name="The Broad Institute Genome Sequencing Center for Infectious Disease"/>
            <person name="Wu L."/>
            <person name="Ma J."/>
        </authorList>
    </citation>
    <scope>NUCLEOTIDE SEQUENCE [LARGE SCALE GENOMIC DNA]</scope>
    <source>
        <strain evidence="5">JCM 31405</strain>
    </source>
</reference>
<dbReference type="EMBL" id="BMQN01000018">
    <property type="protein sequence ID" value="GGS07259.1"/>
    <property type="molecule type" value="Genomic_DNA"/>
</dbReference>
<dbReference type="PROSITE" id="PS50297">
    <property type="entry name" value="ANK_REP_REGION"/>
    <property type="match status" value="1"/>
</dbReference>
<comment type="caution">
    <text evidence="4">The sequence shown here is derived from an EMBL/GenBank/DDBJ whole genome shotgun (WGS) entry which is preliminary data.</text>
</comment>
<dbReference type="RefSeq" id="WP_189074660.1">
    <property type="nucleotide sequence ID" value="NZ_BMQN01000018.1"/>
</dbReference>
<evidence type="ECO:0000313" key="5">
    <source>
        <dbReference type="Proteomes" id="UP000644548"/>
    </source>
</evidence>
<evidence type="ECO:0000256" key="1">
    <source>
        <dbReference type="ARBA" id="ARBA00022737"/>
    </source>
</evidence>